<evidence type="ECO:0000256" key="2">
    <source>
        <dbReference type="ARBA" id="ARBA00023242"/>
    </source>
</evidence>
<dbReference type="CDD" id="cd09487">
    <property type="entry name" value="SAM_superfamily"/>
    <property type="match status" value="1"/>
</dbReference>
<organism evidence="7 8">
    <name type="scientific">Aureobasidium namibiae CBS 147.97</name>
    <dbReference type="NCBI Taxonomy" id="1043004"/>
    <lineage>
        <taxon>Eukaryota</taxon>
        <taxon>Fungi</taxon>
        <taxon>Dikarya</taxon>
        <taxon>Ascomycota</taxon>
        <taxon>Pezizomycotina</taxon>
        <taxon>Dothideomycetes</taxon>
        <taxon>Dothideomycetidae</taxon>
        <taxon>Dothideales</taxon>
        <taxon>Saccotheciaceae</taxon>
        <taxon>Aureobasidium</taxon>
    </lineage>
</organism>
<evidence type="ECO:0000313" key="8">
    <source>
        <dbReference type="Proteomes" id="UP000027730"/>
    </source>
</evidence>
<keyword evidence="1 3" id="KW-0238">DNA-binding</keyword>
<feature type="compositionally biased region" description="Polar residues" evidence="4">
    <location>
        <begin position="88"/>
        <end position="100"/>
    </location>
</feature>
<feature type="region of interest" description="Disordered" evidence="4">
    <location>
        <begin position="216"/>
        <end position="407"/>
    </location>
</feature>
<dbReference type="SMART" id="SM00398">
    <property type="entry name" value="HMG"/>
    <property type="match status" value="1"/>
</dbReference>
<evidence type="ECO:0000313" key="7">
    <source>
        <dbReference type="EMBL" id="KEQ70773.1"/>
    </source>
</evidence>
<reference evidence="7 8" key="1">
    <citation type="journal article" date="2014" name="BMC Genomics">
        <title>Genome sequencing of four Aureobasidium pullulans varieties: biotechnological potential, stress tolerance, and description of new species.</title>
        <authorList>
            <person name="Gostin Ar C."/>
            <person name="Ohm R.A."/>
            <person name="Kogej T."/>
            <person name="Sonjak S."/>
            <person name="Turk M."/>
            <person name="Zajc J."/>
            <person name="Zalar P."/>
            <person name="Grube M."/>
            <person name="Sun H."/>
            <person name="Han J."/>
            <person name="Sharma A."/>
            <person name="Chiniquy J."/>
            <person name="Ngan C.Y."/>
            <person name="Lipzen A."/>
            <person name="Barry K."/>
            <person name="Grigoriev I.V."/>
            <person name="Gunde-Cimerman N."/>
        </authorList>
    </citation>
    <scope>NUCLEOTIDE SEQUENCE [LARGE SCALE GENOMIC DNA]</scope>
    <source>
        <strain evidence="7 8">CBS 147.97</strain>
    </source>
</reference>
<dbReference type="Pfam" id="PF00505">
    <property type="entry name" value="HMG_box"/>
    <property type="match status" value="1"/>
</dbReference>
<sequence>MTTLKSLLERLDLARYHDAFVDEGFDTWDTLMDITESDLEALGVKLGHRRKLQRAILEASKDRIPLPLLLTSESRDESAGLDGFKKSQPPQLQQQTSNGSQDHDTASRTSGPPPQRSKRKYRRHPKADEHAPERPPSAYVIFSNQIRDQLKGQELSFTEIAKLVGERWQELQAHEKEPCEREAQALKDTYYSELRKYKKTPQYQQYQDYLAEFKAKHSGDANQQQQGPDYKKSKLRPETSSQSRIFEESVVDGEEGADAMDGVDGDDGMDGIDGTYNQPPSPLDKVRASPTHSPTNLERYRLFPIPRGPSDSTTSSAYSTWRSNQPSQPHPSLHRYTTMSTLSSDQDSRSLASSYPAPTTTPTTAPATSPTTAPTNGAAPASAPLGSALHSSATNKPAPTTNTILPPINSLTSIATRNSADTPLLNWPLHTTLPLLDPRAMSKRSTPDSLYSSPRMHQVTQPGQSLRSPPWQSTHDATDGNIKNKASLSTLLRATEHVERDDKSRSSDSTRKR</sequence>
<feature type="DNA-binding region" description="HMG box" evidence="3">
    <location>
        <begin position="132"/>
        <end position="198"/>
    </location>
</feature>
<dbReference type="HOGENOM" id="CLU_025284_3_1_1"/>
<keyword evidence="2 3" id="KW-0539">Nucleus</keyword>
<accession>A0A074WCU4</accession>
<dbReference type="PROSITE" id="PS50105">
    <property type="entry name" value="SAM_DOMAIN"/>
    <property type="match status" value="1"/>
</dbReference>
<gene>
    <name evidence="7" type="ORF">M436DRAFT_53120</name>
</gene>
<feature type="compositionally biased region" description="Polar residues" evidence="4">
    <location>
        <begin position="443"/>
        <end position="452"/>
    </location>
</feature>
<proteinExistence type="predicted"/>
<dbReference type="Pfam" id="PF00536">
    <property type="entry name" value="SAM_1"/>
    <property type="match status" value="1"/>
</dbReference>
<feature type="region of interest" description="Disordered" evidence="4">
    <location>
        <begin position="75"/>
        <end position="138"/>
    </location>
</feature>
<evidence type="ECO:0000259" key="5">
    <source>
        <dbReference type="PROSITE" id="PS50105"/>
    </source>
</evidence>
<feature type="domain" description="SAM" evidence="5">
    <location>
        <begin position="1"/>
        <end position="44"/>
    </location>
</feature>
<dbReference type="Gene3D" id="1.10.30.10">
    <property type="entry name" value="High mobility group box domain"/>
    <property type="match status" value="1"/>
</dbReference>
<dbReference type="SMART" id="SM00454">
    <property type="entry name" value="SAM"/>
    <property type="match status" value="1"/>
</dbReference>
<dbReference type="SUPFAM" id="SSF47095">
    <property type="entry name" value="HMG-box"/>
    <property type="match status" value="1"/>
</dbReference>
<dbReference type="InterPro" id="IPR051965">
    <property type="entry name" value="ChromReg_NeuronalGeneExpr"/>
</dbReference>
<feature type="compositionally biased region" description="Basic and acidic residues" evidence="4">
    <location>
        <begin position="494"/>
        <end position="513"/>
    </location>
</feature>
<evidence type="ECO:0000256" key="1">
    <source>
        <dbReference type="ARBA" id="ARBA00023125"/>
    </source>
</evidence>
<dbReference type="InterPro" id="IPR013761">
    <property type="entry name" value="SAM/pointed_sf"/>
</dbReference>
<dbReference type="PANTHER" id="PTHR46040:SF3">
    <property type="entry name" value="HIGH MOBILITY GROUP PROTEIN 2"/>
    <property type="match status" value="1"/>
</dbReference>
<evidence type="ECO:0000256" key="3">
    <source>
        <dbReference type="PROSITE-ProRule" id="PRU00267"/>
    </source>
</evidence>
<dbReference type="GeneID" id="25411718"/>
<evidence type="ECO:0000256" key="4">
    <source>
        <dbReference type="SAM" id="MobiDB-lite"/>
    </source>
</evidence>
<feature type="domain" description="HMG box" evidence="6">
    <location>
        <begin position="132"/>
        <end position="198"/>
    </location>
</feature>
<dbReference type="GO" id="GO:0005634">
    <property type="term" value="C:nucleus"/>
    <property type="evidence" value="ECO:0007669"/>
    <property type="project" value="UniProtKB-UniRule"/>
</dbReference>
<feature type="compositionally biased region" description="Low complexity" evidence="4">
    <location>
        <begin position="342"/>
        <end position="393"/>
    </location>
</feature>
<dbReference type="RefSeq" id="XP_013424871.1">
    <property type="nucleotide sequence ID" value="XM_013569417.1"/>
</dbReference>
<dbReference type="PROSITE" id="PS50118">
    <property type="entry name" value="HMG_BOX_2"/>
    <property type="match status" value="1"/>
</dbReference>
<feature type="region of interest" description="Disordered" evidence="4">
    <location>
        <begin position="438"/>
        <end position="513"/>
    </location>
</feature>
<dbReference type="Gene3D" id="1.10.150.50">
    <property type="entry name" value="Transcription Factor, Ets-1"/>
    <property type="match status" value="1"/>
</dbReference>
<name>A0A074WCU4_9PEZI</name>
<evidence type="ECO:0008006" key="9">
    <source>
        <dbReference type="Google" id="ProtNLM"/>
    </source>
</evidence>
<dbReference type="PANTHER" id="PTHR46040">
    <property type="entry name" value="HIGH MOBILITY GROUP PROTEIN 2"/>
    <property type="match status" value="1"/>
</dbReference>
<feature type="compositionally biased region" description="Basic residues" evidence="4">
    <location>
        <begin position="116"/>
        <end position="125"/>
    </location>
</feature>
<feature type="compositionally biased region" description="Polar residues" evidence="4">
    <location>
        <begin position="394"/>
        <end position="407"/>
    </location>
</feature>
<protein>
    <recommendedName>
        <fullName evidence="9">HMG box domain-containing protein</fullName>
    </recommendedName>
</protein>
<dbReference type="EMBL" id="KL584716">
    <property type="protein sequence ID" value="KEQ70773.1"/>
    <property type="molecule type" value="Genomic_DNA"/>
</dbReference>
<dbReference type="InterPro" id="IPR036910">
    <property type="entry name" value="HMG_box_dom_sf"/>
</dbReference>
<dbReference type="InterPro" id="IPR009071">
    <property type="entry name" value="HMG_box_dom"/>
</dbReference>
<feature type="compositionally biased region" description="Acidic residues" evidence="4">
    <location>
        <begin position="249"/>
        <end position="270"/>
    </location>
</feature>
<dbReference type="STRING" id="1043004.A0A074WCU4"/>
<dbReference type="OrthoDB" id="1919336at2759"/>
<dbReference type="GO" id="GO:0003677">
    <property type="term" value="F:DNA binding"/>
    <property type="evidence" value="ECO:0007669"/>
    <property type="project" value="UniProtKB-UniRule"/>
</dbReference>
<dbReference type="SUPFAM" id="SSF47769">
    <property type="entry name" value="SAM/Pointed domain"/>
    <property type="match status" value="1"/>
</dbReference>
<dbReference type="Proteomes" id="UP000027730">
    <property type="component" value="Unassembled WGS sequence"/>
</dbReference>
<feature type="compositionally biased region" description="Polar residues" evidence="4">
    <location>
        <begin position="310"/>
        <end position="327"/>
    </location>
</feature>
<feature type="compositionally biased region" description="Polar residues" evidence="4">
    <location>
        <begin position="458"/>
        <end position="475"/>
    </location>
</feature>
<evidence type="ECO:0000259" key="6">
    <source>
        <dbReference type="PROSITE" id="PS50118"/>
    </source>
</evidence>
<dbReference type="InterPro" id="IPR001660">
    <property type="entry name" value="SAM"/>
</dbReference>
<dbReference type="AlphaFoldDB" id="A0A074WCU4"/>
<keyword evidence="8" id="KW-1185">Reference proteome</keyword>
<dbReference type="GO" id="GO:0010468">
    <property type="term" value="P:regulation of gene expression"/>
    <property type="evidence" value="ECO:0007669"/>
    <property type="project" value="TreeGrafter"/>
</dbReference>